<evidence type="ECO:0000313" key="3">
    <source>
        <dbReference type="EMBL" id="CAK0858569.1"/>
    </source>
</evidence>
<dbReference type="InterPro" id="IPR003347">
    <property type="entry name" value="JmjC_dom"/>
</dbReference>
<evidence type="ECO:0000313" key="4">
    <source>
        <dbReference type="Proteomes" id="UP001189429"/>
    </source>
</evidence>
<dbReference type="InterPro" id="IPR041667">
    <property type="entry name" value="Cupin_8"/>
</dbReference>
<reference evidence="3" key="1">
    <citation type="submission" date="2023-10" db="EMBL/GenBank/DDBJ databases">
        <authorList>
            <person name="Chen Y."/>
            <person name="Shah S."/>
            <person name="Dougan E. K."/>
            <person name="Thang M."/>
            <person name="Chan C."/>
        </authorList>
    </citation>
    <scope>NUCLEOTIDE SEQUENCE [LARGE SCALE GENOMIC DNA]</scope>
</reference>
<dbReference type="Pfam" id="PF13621">
    <property type="entry name" value="Cupin_8"/>
    <property type="match status" value="1"/>
</dbReference>
<feature type="compositionally biased region" description="Basic residues" evidence="1">
    <location>
        <begin position="246"/>
        <end position="264"/>
    </location>
</feature>
<comment type="caution">
    <text evidence="3">The sequence shown here is derived from an EMBL/GenBank/DDBJ whole genome shotgun (WGS) entry which is preliminary data.</text>
</comment>
<organism evidence="3 4">
    <name type="scientific">Prorocentrum cordatum</name>
    <dbReference type="NCBI Taxonomy" id="2364126"/>
    <lineage>
        <taxon>Eukaryota</taxon>
        <taxon>Sar</taxon>
        <taxon>Alveolata</taxon>
        <taxon>Dinophyceae</taxon>
        <taxon>Prorocentrales</taxon>
        <taxon>Prorocentraceae</taxon>
        <taxon>Prorocentrum</taxon>
    </lineage>
</organism>
<name>A0ABN9UG40_9DINO</name>
<keyword evidence="4" id="KW-1185">Reference proteome</keyword>
<dbReference type="PANTHER" id="PTHR12461">
    <property type="entry name" value="HYPOXIA-INDUCIBLE FACTOR 1 ALPHA INHIBITOR-RELATED"/>
    <property type="match status" value="1"/>
</dbReference>
<dbReference type="CDD" id="cd02208">
    <property type="entry name" value="cupin_RmlC-like"/>
    <property type="match status" value="1"/>
</dbReference>
<dbReference type="SUPFAM" id="SSF51197">
    <property type="entry name" value="Clavaminate synthase-like"/>
    <property type="match status" value="1"/>
</dbReference>
<sequence>MDRPATTGGAVVLTPLGGPSILTPLSRDRRCDEFPQRGKDHSSPSDGWRSILAHPGEQRSARTKPTDGTGNGRPRGWPDGVRRGAPPCPPHPALRRAVAGLLSEHWPRAARELRAAAPGAGEPEAAAEVGRPLRAAADDVEGAAAALERGDWARCAEAAQAARGAAWGAFSRGGGWRRPCDKELFMVAELLLALAAHARGDAAGAVRRADAAFVFAAPGAFREAAVLFVQWLDGQAARGAAEALGARRRRRRRKRRRRRRRRRTIPPTCGGGGGGKVGPPPVPRVEASEGGRLRAMAEAGEPFVVAGALEAWPARSKWASLASVDRLIGHRLVPVEVGAAVGGAGWREELMPAGRLLRDYLAPSCAECSAAEGAEAAGAAVAYLAQHELLEQCPVLRGDVAAPDLFRSIFGPPARANVWLGTRGTVTPCHWDSYNNCLAQVQGSKRAVLLPPAAGPCLYAAESEGGVAAQGNVSSVDVEAPDLERFPAYAGARSVSAELEPGDALFIPRGWWHQIRALSPSISVNFWF</sequence>
<dbReference type="PANTHER" id="PTHR12461:SF105">
    <property type="entry name" value="HYPOXIA-INDUCIBLE FACTOR 1-ALPHA INHIBITOR"/>
    <property type="match status" value="1"/>
</dbReference>
<feature type="region of interest" description="Disordered" evidence="1">
    <location>
        <begin position="243"/>
        <end position="282"/>
    </location>
</feature>
<gene>
    <name evidence="3" type="ORF">PCOR1329_LOCUS48248</name>
</gene>
<feature type="compositionally biased region" description="Basic and acidic residues" evidence="1">
    <location>
        <begin position="26"/>
        <end position="43"/>
    </location>
</feature>
<evidence type="ECO:0000256" key="1">
    <source>
        <dbReference type="SAM" id="MobiDB-lite"/>
    </source>
</evidence>
<dbReference type="SMART" id="SM00558">
    <property type="entry name" value="JmjC"/>
    <property type="match status" value="1"/>
</dbReference>
<dbReference type="Proteomes" id="UP001189429">
    <property type="component" value="Unassembled WGS sequence"/>
</dbReference>
<dbReference type="EMBL" id="CAUYUJ010015826">
    <property type="protein sequence ID" value="CAK0858569.1"/>
    <property type="molecule type" value="Genomic_DNA"/>
</dbReference>
<proteinExistence type="predicted"/>
<feature type="region of interest" description="Disordered" evidence="1">
    <location>
        <begin position="1"/>
        <end position="88"/>
    </location>
</feature>
<dbReference type="PROSITE" id="PS51184">
    <property type="entry name" value="JMJC"/>
    <property type="match status" value="1"/>
</dbReference>
<feature type="domain" description="JmjC" evidence="2">
    <location>
        <begin position="382"/>
        <end position="528"/>
    </location>
</feature>
<accession>A0ABN9UG40</accession>
<dbReference type="Gene3D" id="2.60.120.650">
    <property type="entry name" value="Cupin"/>
    <property type="match status" value="1"/>
</dbReference>
<evidence type="ECO:0000259" key="2">
    <source>
        <dbReference type="PROSITE" id="PS51184"/>
    </source>
</evidence>
<protein>
    <recommendedName>
        <fullName evidence="2">JmjC domain-containing protein</fullName>
    </recommendedName>
</protein>